<dbReference type="InterPro" id="IPR034660">
    <property type="entry name" value="DinB/YfiT-like"/>
</dbReference>
<gene>
    <name evidence="2" type="ORF">ACFFHU_16885</name>
</gene>
<evidence type="ECO:0000313" key="2">
    <source>
        <dbReference type="EMBL" id="MFC0565802.1"/>
    </source>
</evidence>
<dbReference type="Gene3D" id="1.20.120.450">
    <property type="entry name" value="dinb family like domain"/>
    <property type="match status" value="1"/>
</dbReference>
<accession>A0ABV6NYD8</accession>
<proteinExistence type="predicted"/>
<dbReference type="InterPro" id="IPR024344">
    <property type="entry name" value="MDMPI_metal-binding"/>
</dbReference>
<dbReference type="Proteomes" id="UP001589894">
    <property type="component" value="Unassembled WGS sequence"/>
</dbReference>
<dbReference type="RefSeq" id="WP_377340007.1">
    <property type="nucleotide sequence ID" value="NZ_JBHLUE010000012.1"/>
</dbReference>
<keyword evidence="2" id="KW-0413">Isomerase</keyword>
<protein>
    <submittedName>
        <fullName evidence="2">Maleylpyruvate isomerase family mycothiol-dependent enzyme</fullName>
    </submittedName>
</protein>
<dbReference type="Pfam" id="PF11716">
    <property type="entry name" value="MDMPI_N"/>
    <property type="match status" value="1"/>
</dbReference>
<keyword evidence="3" id="KW-1185">Reference proteome</keyword>
<sequence>MALLDMVAAERRRFADLIESLTPEQLASPSLCGAWTVHEVSAHVVAPFAGRPSWFLPLILRSRLSLHRANAELARRIAQRPAADLAAELRRNERNPFSPPVVGLFGQLTDLQVHRQDIRRPLGLPPDLDPERVRTALDFVVGRRSLGFGSRRLRAGLRFVATDLDWAAGDGPEVRGSAEALLMALTGRRVALPELTGEGAELLRDRSVRVRT</sequence>
<organism evidence="2 3">
    <name type="scientific">Plantactinospora siamensis</name>
    <dbReference type="NCBI Taxonomy" id="555372"/>
    <lineage>
        <taxon>Bacteria</taxon>
        <taxon>Bacillati</taxon>
        <taxon>Actinomycetota</taxon>
        <taxon>Actinomycetes</taxon>
        <taxon>Micromonosporales</taxon>
        <taxon>Micromonosporaceae</taxon>
        <taxon>Plantactinospora</taxon>
    </lineage>
</organism>
<feature type="domain" description="Mycothiol-dependent maleylpyruvate isomerase metal-binding" evidence="1">
    <location>
        <begin position="7"/>
        <end position="91"/>
    </location>
</feature>
<dbReference type="GO" id="GO:0016853">
    <property type="term" value="F:isomerase activity"/>
    <property type="evidence" value="ECO:0007669"/>
    <property type="project" value="UniProtKB-KW"/>
</dbReference>
<name>A0ABV6NYD8_9ACTN</name>
<evidence type="ECO:0000313" key="3">
    <source>
        <dbReference type="Proteomes" id="UP001589894"/>
    </source>
</evidence>
<dbReference type="EMBL" id="JBHLUE010000012">
    <property type="protein sequence ID" value="MFC0565802.1"/>
    <property type="molecule type" value="Genomic_DNA"/>
</dbReference>
<reference evidence="2 3" key="1">
    <citation type="submission" date="2024-09" db="EMBL/GenBank/DDBJ databases">
        <authorList>
            <person name="Sun Q."/>
            <person name="Mori K."/>
        </authorList>
    </citation>
    <scope>NUCLEOTIDE SEQUENCE [LARGE SCALE GENOMIC DNA]</scope>
    <source>
        <strain evidence="2 3">TBRC 2205</strain>
    </source>
</reference>
<dbReference type="SUPFAM" id="SSF109854">
    <property type="entry name" value="DinB/YfiT-like putative metalloenzymes"/>
    <property type="match status" value="1"/>
</dbReference>
<dbReference type="NCBIfam" id="TIGR03083">
    <property type="entry name" value="maleylpyruvate isomerase family mycothiol-dependent enzyme"/>
    <property type="match status" value="1"/>
</dbReference>
<dbReference type="InterPro" id="IPR017517">
    <property type="entry name" value="Maleyloyr_isom"/>
</dbReference>
<comment type="caution">
    <text evidence="2">The sequence shown here is derived from an EMBL/GenBank/DDBJ whole genome shotgun (WGS) entry which is preliminary data.</text>
</comment>
<evidence type="ECO:0000259" key="1">
    <source>
        <dbReference type="Pfam" id="PF11716"/>
    </source>
</evidence>